<name>A0A2G4SEP9_RHIZD</name>
<dbReference type="Pfam" id="PF12328">
    <property type="entry name" value="Rpp20"/>
    <property type="match status" value="1"/>
</dbReference>
<dbReference type="EMBL" id="KZ303883">
    <property type="protein sequence ID" value="PHZ07259.1"/>
    <property type="molecule type" value="Genomic_DNA"/>
</dbReference>
<dbReference type="GO" id="GO:0001682">
    <property type="term" value="P:tRNA 5'-leader removal"/>
    <property type="evidence" value="ECO:0007669"/>
    <property type="project" value="InterPro"/>
</dbReference>
<dbReference type="SUPFAM" id="SSF82704">
    <property type="entry name" value="AlbA-like"/>
    <property type="match status" value="1"/>
</dbReference>
<proteinExistence type="predicted"/>
<keyword evidence="2" id="KW-0819">tRNA processing</keyword>
<evidence type="ECO:0000313" key="5">
    <source>
        <dbReference type="Proteomes" id="UP000242254"/>
    </source>
</evidence>
<dbReference type="AlphaFoldDB" id="A0A2G4SEP9"/>
<comment type="subcellular location">
    <subcellularLocation>
        <location evidence="1">Nucleus</location>
        <location evidence="1">Nucleolus</location>
    </subcellularLocation>
</comment>
<evidence type="ECO:0000256" key="2">
    <source>
        <dbReference type="ARBA" id="ARBA00022694"/>
    </source>
</evidence>
<dbReference type="GO" id="GO:0000172">
    <property type="term" value="C:ribonuclease MRP complex"/>
    <property type="evidence" value="ECO:0007669"/>
    <property type="project" value="InterPro"/>
</dbReference>
<dbReference type="Proteomes" id="UP000242254">
    <property type="component" value="Unassembled WGS sequence"/>
</dbReference>
<dbReference type="GO" id="GO:0005655">
    <property type="term" value="C:nucleolar ribonuclease P complex"/>
    <property type="evidence" value="ECO:0007669"/>
    <property type="project" value="InterPro"/>
</dbReference>
<reference evidence="4 5" key="1">
    <citation type="journal article" date="2016" name="Proc. Natl. Acad. Sci. U.S.A.">
        <title>Lipid metabolic changes in an early divergent fungus govern the establishment of a mutualistic symbiosis with endobacteria.</title>
        <authorList>
            <person name="Lastovetsky O.A."/>
            <person name="Gaspar M.L."/>
            <person name="Mondo S.J."/>
            <person name="LaButti K.M."/>
            <person name="Sandor L."/>
            <person name="Grigoriev I.V."/>
            <person name="Henry S.A."/>
            <person name="Pawlowska T.E."/>
        </authorList>
    </citation>
    <scope>NUCLEOTIDE SEQUENCE [LARGE SCALE GENOMIC DNA]</scope>
    <source>
        <strain evidence="4 5">ATCC 52813</strain>
    </source>
</reference>
<protein>
    <submittedName>
        <fullName evidence="4">Uncharacterized protein</fullName>
    </submittedName>
</protein>
<dbReference type="GO" id="GO:0003676">
    <property type="term" value="F:nucleic acid binding"/>
    <property type="evidence" value="ECO:0007669"/>
    <property type="project" value="InterPro"/>
</dbReference>
<evidence type="ECO:0000256" key="3">
    <source>
        <dbReference type="ARBA" id="ARBA00023242"/>
    </source>
</evidence>
<dbReference type="PANTHER" id="PTHR15314:SF1">
    <property type="entry name" value="RIBONUCLEASE P PROTEIN SUBUNIT P20"/>
    <property type="match status" value="1"/>
</dbReference>
<keyword evidence="5" id="KW-1185">Reference proteome</keyword>
<sequence length="153" mass="17431">MAETNYKKRSLIEGSIHKRKPQRPASVPADIYIASNSKSSAIVNRVKRLMLKENHNTVTIHGLGAMVTRAISIALRAQETLNNQIELKPTTETIALTDDIIPNDMEKDQSTQQRMNSAIRIKLEAKEGLSRLQKRTGKIIHRPSRNRRNRVWL</sequence>
<dbReference type="GeneID" id="35440837"/>
<gene>
    <name evidence="4" type="ORF">RHIMIDRAFT_242832</name>
</gene>
<dbReference type="InterPro" id="IPR014612">
    <property type="entry name" value="Pop7/Rpp20"/>
</dbReference>
<keyword evidence="3" id="KW-0539">Nucleus</keyword>
<dbReference type="Gene3D" id="3.30.110.20">
    <property type="entry name" value="Alba-like domain"/>
    <property type="match status" value="1"/>
</dbReference>
<organism evidence="4 5">
    <name type="scientific">Rhizopus microsporus ATCC 52813</name>
    <dbReference type="NCBI Taxonomy" id="1340429"/>
    <lineage>
        <taxon>Eukaryota</taxon>
        <taxon>Fungi</taxon>
        <taxon>Fungi incertae sedis</taxon>
        <taxon>Mucoromycota</taxon>
        <taxon>Mucoromycotina</taxon>
        <taxon>Mucoromycetes</taxon>
        <taxon>Mucorales</taxon>
        <taxon>Mucorineae</taxon>
        <taxon>Rhizopodaceae</taxon>
        <taxon>Rhizopus</taxon>
    </lineage>
</organism>
<accession>A0A2G4SEP9</accession>
<evidence type="ECO:0000256" key="1">
    <source>
        <dbReference type="ARBA" id="ARBA00004604"/>
    </source>
</evidence>
<dbReference type="RefSeq" id="XP_023460967.1">
    <property type="nucleotide sequence ID" value="XM_023609847.1"/>
</dbReference>
<dbReference type="STRING" id="1340429.A0A2G4SEP9"/>
<evidence type="ECO:0000313" key="4">
    <source>
        <dbReference type="EMBL" id="PHZ07259.1"/>
    </source>
</evidence>
<dbReference type="PANTHER" id="PTHR15314">
    <property type="entry name" value="RIBONUCLEASE P PROTEIN SUBUNIT P20"/>
    <property type="match status" value="1"/>
</dbReference>
<dbReference type="InterPro" id="IPR036882">
    <property type="entry name" value="Alba-like_dom_sf"/>
</dbReference>